<keyword evidence="4" id="KW-1185">Reference proteome</keyword>
<dbReference type="Gramene" id="ORUFI11G18990.1">
    <property type="protein sequence ID" value="ORUFI11G18990.1"/>
    <property type="gene ID" value="ORUFI11G18990"/>
</dbReference>
<evidence type="ECO:0000256" key="1">
    <source>
        <dbReference type="SAM" id="MobiDB-lite"/>
    </source>
</evidence>
<name>A0A0E0RA24_ORYRU</name>
<reference evidence="3" key="2">
    <citation type="submission" date="2015-06" db="UniProtKB">
        <authorList>
            <consortium name="EnsemblPlants"/>
        </authorList>
    </citation>
    <scope>IDENTIFICATION</scope>
</reference>
<dbReference type="EnsemblPlants" id="ORUFI11G18990.1">
    <property type="protein sequence ID" value="ORUFI11G18990.1"/>
    <property type="gene ID" value="ORUFI11G18990"/>
</dbReference>
<keyword evidence="2" id="KW-0472">Membrane</keyword>
<dbReference type="Proteomes" id="UP000008022">
    <property type="component" value="Unassembled WGS sequence"/>
</dbReference>
<proteinExistence type="predicted"/>
<keyword evidence="2" id="KW-0812">Transmembrane</keyword>
<sequence length="67" mass="7697">MSRFHSAGIHPNTSSASQGRSIPRTSPSGYSMFLPQDQFNYWKRLKKLLVFLIYPFSIISLYTGVRN</sequence>
<dbReference type="AlphaFoldDB" id="A0A0E0RA24"/>
<reference evidence="4" key="1">
    <citation type="submission" date="2013-06" db="EMBL/GenBank/DDBJ databases">
        <authorList>
            <person name="Zhao Q."/>
        </authorList>
    </citation>
    <scope>NUCLEOTIDE SEQUENCE</scope>
    <source>
        <strain evidence="4">cv. W1943</strain>
    </source>
</reference>
<protein>
    <submittedName>
        <fullName evidence="3">Uncharacterized protein</fullName>
    </submittedName>
</protein>
<feature type="region of interest" description="Disordered" evidence="1">
    <location>
        <begin position="1"/>
        <end position="32"/>
    </location>
</feature>
<organism evidence="3 4">
    <name type="scientific">Oryza rufipogon</name>
    <name type="common">Brownbeard rice</name>
    <name type="synonym">Asian wild rice</name>
    <dbReference type="NCBI Taxonomy" id="4529"/>
    <lineage>
        <taxon>Eukaryota</taxon>
        <taxon>Viridiplantae</taxon>
        <taxon>Streptophyta</taxon>
        <taxon>Embryophyta</taxon>
        <taxon>Tracheophyta</taxon>
        <taxon>Spermatophyta</taxon>
        <taxon>Magnoliopsida</taxon>
        <taxon>Liliopsida</taxon>
        <taxon>Poales</taxon>
        <taxon>Poaceae</taxon>
        <taxon>BOP clade</taxon>
        <taxon>Oryzoideae</taxon>
        <taxon>Oryzeae</taxon>
        <taxon>Oryzinae</taxon>
        <taxon>Oryza</taxon>
    </lineage>
</organism>
<evidence type="ECO:0000256" key="2">
    <source>
        <dbReference type="SAM" id="Phobius"/>
    </source>
</evidence>
<keyword evidence="2" id="KW-1133">Transmembrane helix</keyword>
<evidence type="ECO:0000313" key="3">
    <source>
        <dbReference type="EnsemblPlants" id="ORUFI11G18990.1"/>
    </source>
</evidence>
<feature type="transmembrane region" description="Helical" evidence="2">
    <location>
        <begin position="48"/>
        <end position="65"/>
    </location>
</feature>
<evidence type="ECO:0000313" key="4">
    <source>
        <dbReference type="Proteomes" id="UP000008022"/>
    </source>
</evidence>
<dbReference type="HOGENOM" id="CLU_2816920_0_0_1"/>
<accession>A0A0E0RA24</accession>
<feature type="compositionally biased region" description="Polar residues" evidence="1">
    <location>
        <begin position="11"/>
        <end position="29"/>
    </location>
</feature>